<feature type="chain" id="PRO_5031237127" evidence="2">
    <location>
        <begin position="17"/>
        <end position="413"/>
    </location>
</feature>
<accession>A0A7S4L5E1</accession>
<protein>
    <submittedName>
        <fullName evidence="3">Uncharacterized protein</fullName>
    </submittedName>
</protein>
<keyword evidence="2" id="KW-0732">Signal</keyword>
<dbReference type="AlphaFoldDB" id="A0A7S4L5E1"/>
<evidence type="ECO:0000313" key="3">
    <source>
        <dbReference type="EMBL" id="CAE2315014.1"/>
    </source>
</evidence>
<reference evidence="3" key="1">
    <citation type="submission" date="2021-01" db="EMBL/GenBank/DDBJ databases">
        <authorList>
            <person name="Corre E."/>
            <person name="Pelletier E."/>
            <person name="Niang G."/>
            <person name="Scheremetjew M."/>
            <person name="Finn R."/>
            <person name="Kale V."/>
            <person name="Holt S."/>
            <person name="Cochrane G."/>
            <person name="Meng A."/>
            <person name="Brown T."/>
            <person name="Cohen L."/>
        </authorList>
    </citation>
    <scope>NUCLEOTIDE SEQUENCE</scope>
    <source>
        <strain evidence="3">SoJaBio B1-5/56/2</strain>
    </source>
</reference>
<evidence type="ECO:0000256" key="2">
    <source>
        <dbReference type="SAM" id="SignalP"/>
    </source>
</evidence>
<name>A0A7S4L5E1_9EUKA</name>
<feature type="region of interest" description="Disordered" evidence="1">
    <location>
        <begin position="128"/>
        <end position="152"/>
    </location>
</feature>
<dbReference type="EMBL" id="HBKR01023765">
    <property type="protein sequence ID" value="CAE2315014.1"/>
    <property type="molecule type" value="Transcribed_RNA"/>
</dbReference>
<feature type="compositionally biased region" description="Polar residues" evidence="1">
    <location>
        <begin position="128"/>
        <end position="140"/>
    </location>
</feature>
<proteinExistence type="predicted"/>
<sequence>MKLLLVSLAIVAVAFCQYGPVCDSDDLVTSWATYREGRASTSPDRFFNDPLWEEYELWGWGMDGNNKWNDFWLRTLGGESHYSRVTCSTSSQGALPAYSSMCGDCSITASLEECLCYPYYDVAESYQESPKPTGGQSASETPEGWAGSYEIGNPPFETSTDSVDGPQNWSVDNCIQYKPKFVYYYTKRLRIRSDGQFQTSTGISKGFEPSQSAWEDFCADALSNSGDCPVPSDVGGGKVDSLFGARFAYDQGLWRANDDQDIQFFHRQFEQGCHAKTRRHRWPTANYCGDDSGWRFGAGTTAHVHYGCDVTTFFDTETDFDREIDDEDCGAVYLLFDEMNPLDVTVDHYDNWEWVEFSAMAQPLSNIDCWYESKWIDHRSEVPSYRTPCSASGLAVPLVALFATVLALVLNNF</sequence>
<feature type="signal peptide" evidence="2">
    <location>
        <begin position="1"/>
        <end position="16"/>
    </location>
</feature>
<gene>
    <name evidence="3" type="ORF">NAES01612_LOCUS15598</name>
</gene>
<organism evidence="3">
    <name type="scientific">Paramoeba aestuarina</name>
    <dbReference type="NCBI Taxonomy" id="180227"/>
    <lineage>
        <taxon>Eukaryota</taxon>
        <taxon>Amoebozoa</taxon>
        <taxon>Discosea</taxon>
        <taxon>Flabellinia</taxon>
        <taxon>Dactylopodida</taxon>
        <taxon>Paramoebidae</taxon>
        <taxon>Paramoeba</taxon>
    </lineage>
</organism>
<evidence type="ECO:0000256" key="1">
    <source>
        <dbReference type="SAM" id="MobiDB-lite"/>
    </source>
</evidence>